<keyword evidence="2" id="KW-0472">Membrane</keyword>
<comment type="caution">
    <text evidence="3">The sequence shown here is derived from an EMBL/GenBank/DDBJ whole genome shotgun (WGS) entry which is preliminary data.</text>
</comment>
<evidence type="ECO:0000313" key="3">
    <source>
        <dbReference type="EMBL" id="TGE37326.1"/>
    </source>
</evidence>
<organism evidence="3 4">
    <name type="scientific">Desulfosporosinus fructosivorans</name>
    <dbReference type="NCBI Taxonomy" id="2018669"/>
    <lineage>
        <taxon>Bacteria</taxon>
        <taxon>Bacillati</taxon>
        <taxon>Bacillota</taxon>
        <taxon>Clostridia</taxon>
        <taxon>Eubacteriales</taxon>
        <taxon>Desulfitobacteriaceae</taxon>
        <taxon>Desulfosporosinus</taxon>
    </lineage>
</organism>
<feature type="region of interest" description="Disordered" evidence="1">
    <location>
        <begin position="116"/>
        <end position="135"/>
    </location>
</feature>
<sequence>MGNNIKSKKGNMVIKAAMFGSLAGVITGLLLAPKSGLELRQDLAVQAHEIGDKAVEIRNKAQSALQNVEEKTQITVNTGKSLIQKGKQLVSNLKILVYEIQHGALTKTVSIYASDNKDSGEPTNDIPIIENEHEY</sequence>
<accession>A0A4Z0R6P2</accession>
<dbReference type="EMBL" id="SPQQ01000005">
    <property type="protein sequence ID" value="TGE37326.1"/>
    <property type="molecule type" value="Genomic_DNA"/>
</dbReference>
<dbReference type="PANTHER" id="PTHR35792">
    <property type="entry name" value="GENERAL STRESS PROTEIN"/>
    <property type="match status" value="1"/>
</dbReference>
<gene>
    <name evidence="3" type="ORF">E4K67_15915</name>
</gene>
<keyword evidence="4" id="KW-1185">Reference proteome</keyword>
<protein>
    <submittedName>
        <fullName evidence="3">YtxH domain-containing protein</fullName>
    </submittedName>
</protein>
<proteinExistence type="predicted"/>
<dbReference type="InterPro" id="IPR024623">
    <property type="entry name" value="YtxH"/>
</dbReference>
<dbReference type="AlphaFoldDB" id="A0A4Z0R6P2"/>
<dbReference type="OrthoDB" id="9810874at2"/>
<dbReference type="InterPro" id="IPR052928">
    <property type="entry name" value="Desiccation-related_membrane"/>
</dbReference>
<evidence type="ECO:0000313" key="4">
    <source>
        <dbReference type="Proteomes" id="UP000298460"/>
    </source>
</evidence>
<keyword evidence="2" id="KW-1133">Transmembrane helix</keyword>
<evidence type="ECO:0000256" key="1">
    <source>
        <dbReference type="SAM" id="MobiDB-lite"/>
    </source>
</evidence>
<evidence type="ECO:0000256" key="2">
    <source>
        <dbReference type="SAM" id="Phobius"/>
    </source>
</evidence>
<dbReference type="Proteomes" id="UP000298460">
    <property type="component" value="Unassembled WGS sequence"/>
</dbReference>
<dbReference type="RefSeq" id="WP_135548392.1">
    <property type="nucleotide sequence ID" value="NZ_SPQQ01000005.1"/>
</dbReference>
<reference evidence="3 4" key="1">
    <citation type="submission" date="2019-03" db="EMBL/GenBank/DDBJ databases">
        <title>Draft Genome Sequence of Desulfosporosinus fructosivorans Strain 63.6F, Isolated from Marine Sediment in the Baltic Sea.</title>
        <authorList>
            <person name="Hausmann B."/>
            <person name="Vandieken V."/>
            <person name="Pjevac P."/>
            <person name="Schreck K."/>
            <person name="Herbold C.W."/>
            <person name="Loy A."/>
        </authorList>
    </citation>
    <scope>NUCLEOTIDE SEQUENCE [LARGE SCALE GENOMIC DNA]</scope>
    <source>
        <strain evidence="3 4">63.6F</strain>
    </source>
</reference>
<feature type="transmembrane region" description="Helical" evidence="2">
    <location>
        <begin position="12"/>
        <end position="32"/>
    </location>
</feature>
<keyword evidence="2" id="KW-0812">Transmembrane</keyword>
<dbReference type="PANTHER" id="PTHR35792:SF2">
    <property type="entry name" value="GENERAL STRESS PROTEIN"/>
    <property type="match status" value="1"/>
</dbReference>
<dbReference type="Pfam" id="PF12732">
    <property type="entry name" value="YtxH"/>
    <property type="match status" value="1"/>
</dbReference>
<name>A0A4Z0R6P2_9FIRM</name>